<feature type="domain" description="Polymerase beta nucleotidyltransferase" evidence="1">
    <location>
        <begin position="9"/>
        <end position="56"/>
    </location>
</feature>
<dbReference type="CDD" id="cd05403">
    <property type="entry name" value="NT_KNTase_like"/>
    <property type="match status" value="1"/>
</dbReference>
<comment type="caution">
    <text evidence="2">The sequence shown here is derived from an EMBL/GenBank/DDBJ whole genome shotgun (WGS) entry which is preliminary data.</text>
</comment>
<name>A0A1F5PIP5_9BACT</name>
<evidence type="ECO:0000313" key="3">
    <source>
        <dbReference type="Proteomes" id="UP000177682"/>
    </source>
</evidence>
<evidence type="ECO:0000259" key="1">
    <source>
        <dbReference type="Pfam" id="PF18765"/>
    </source>
</evidence>
<reference evidence="2 3" key="1">
    <citation type="journal article" date="2016" name="Nat. Commun.">
        <title>Thousands of microbial genomes shed light on interconnected biogeochemical processes in an aquifer system.</title>
        <authorList>
            <person name="Anantharaman K."/>
            <person name="Brown C.T."/>
            <person name="Hug L.A."/>
            <person name="Sharon I."/>
            <person name="Castelle C.J."/>
            <person name="Probst A.J."/>
            <person name="Thomas B.C."/>
            <person name="Singh A."/>
            <person name="Wilkins M.J."/>
            <person name="Karaoz U."/>
            <person name="Brodie E.L."/>
            <person name="Williams K.H."/>
            <person name="Hubbard S.S."/>
            <person name="Banfield J.F."/>
        </authorList>
    </citation>
    <scope>NUCLEOTIDE SEQUENCE [LARGE SCALE GENOMIC DNA]</scope>
</reference>
<dbReference type="InterPro" id="IPR041633">
    <property type="entry name" value="Polbeta"/>
</dbReference>
<gene>
    <name evidence="2" type="ORF">A3E29_00205</name>
</gene>
<dbReference type="Proteomes" id="UP000177682">
    <property type="component" value="Unassembled WGS sequence"/>
</dbReference>
<proteinExistence type="predicted"/>
<accession>A0A1F5PIP5</accession>
<organism evidence="2 3">
    <name type="scientific">Candidatus Doudnabacteria bacterium RIFCSPHIGHO2_12_FULL_48_16</name>
    <dbReference type="NCBI Taxonomy" id="1817838"/>
    <lineage>
        <taxon>Bacteria</taxon>
        <taxon>Candidatus Doudnaibacteriota</taxon>
    </lineage>
</organism>
<sequence length="223" mass="26381">MRNQLSTVVEKLNSKFHPVSIFLYGSRAKGDYQKHSDYEIGILFHDNEYVHRKDIQKHCPAKFNVFPFRLSEFLIFKSDIPFQEKIFFKELRLTAQTLRGQDIRGIIREPAIATINLVEEVRFLMGRALSAITTFRDYDEKTAKHLFYKSCLFGFRALIIHTQNKFPINYHSIYLLSKRAKILPAYKKLISDAYKVRLGFKLKERDLYTNISFLNYVLRRLKG</sequence>
<protein>
    <recommendedName>
        <fullName evidence="1">Polymerase beta nucleotidyltransferase domain-containing protein</fullName>
    </recommendedName>
</protein>
<evidence type="ECO:0000313" key="2">
    <source>
        <dbReference type="EMBL" id="OGE89796.1"/>
    </source>
</evidence>
<dbReference type="InterPro" id="IPR043519">
    <property type="entry name" value="NT_sf"/>
</dbReference>
<dbReference type="Gene3D" id="3.30.460.10">
    <property type="entry name" value="Beta Polymerase, domain 2"/>
    <property type="match status" value="1"/>
</dbReference>
<dbReference type="Pfam" id="PF18765">
    <property type="entry name" value="Polbeta"/>
    <property type="match status" value="1"/>
</dbReference>
<dbReference type="AlphaFoldDB" id="A0A1F5PIP5"/>
<dbReference type="SUPFAM" id="SSF81301">
    <property type="entry name" value="Nucleotidyltransferase"/>
    <property type="match status" value="1"/>
</dbReference>
<dbReference type="EMBL" id="MFEY01000008">
    <property type="protein sequence ID" value="OGE89796.1"/>
    <property type="molecule type" value="Genomic_DNA"/>
</dbReference>